<organism evidence="3">
    <name type="scientific">Solanum lycopersicum</name>
    <name type="common">Tomato</name>
    <name type="synonym">Lycopersicon esculentum</name>
    <dbReference type="NCBI Taxonomy" id="4081"/>
    <lineage>
        <taxon>Eukaryota</taxon>
        <taxon>Viridiplantae</taxon>
        <taxon>Streptophyta</taxon>
        <taxon>Embryophyta</taxon>
        <taxon>Tracheophyta</taxon>
        <taxon>Spermatophyta</taxon>
        <taxon>Magnoliopsida</taxon>
        <taxon>eudicotyledons</taxon>
        <taxon>Gunneridae</taxon>
        <taxon>Pentapetalae</taxon>
        <taxon>asterids</taxon>
        <taxon>lamiids</taxon>
        <taxon>Solanales</taxon>
        <taxon>Solanaceae</taxon>
        <taxon>Solanoideae</taxon>
        <taxon>Solaneae</taxon>
        <taxon>Solanum</taxon>
        <taxon>Solanum subgen. Lycopersicon</taxon>
    </lineage>
</organism>
<dbReference type="InParanoid" id="A0A3Q7HGF2"/>
<evidence type="ECO:0000313" key="3">
    <source>
        <dbReference type="EnsemblPlants" id="Solyc07g066360.1.1.1"/>
    </source>
</evidence>
<feature type="chain" id="PRO_5018574931" evidence="2">
    <location>
        <begin position="21"/>
        <end position="81"/>
    </location>
</feature>
<evidence type="ECO:0000256" key="1">
    <source>
        <dbReference type="SAM" id="MobiDB-lite"/>
    </source>
</evidence>
<name>A0A3Q7HGF2_SOLLC</name>
<accession>A0A3Q7HGF2</accession>
<dbReference type="AlphaFoldDB" id="A0A3Q7HGF2"/>
<dbReference type="PANTHER" id="PTHR48216">
    <property type="match status" value="1"/>
</dbReference>
<dbReference type="OMA" id="FPTIPGM"/>
<dbReference type="Proteomes" id="UP000004994">
    <property type="component" value="Chromosome 7"/>
</dbReference>
<feature type="signal peptide" evidence="2">
    <location>
        <begin position="1"/>
        <end position="20"/>
    </location>
</feature>
<reference evidence="3" key="1">
    <citation type="journal article" date="2012" name="Nature">
        <title>The tomato genome sequence provides insights into fleshy fruit evolution.</title>
        <authorList>
            <consortium name="Tomato Genome Consortium"/>
        </authorList>
    </citation>
    <scope>NUCLEOTIDE SEQUENCE [LARGE SCALE GENOMIC DNA]</scope>
    <source>
        <strain evidence="3">cv. Heinz 1706</strain>
    </source>
</reference>
<feature type="region of interest" description="Disordered" evidence="1">
    <location>
        <begin position="34"/>
        <end position="63"/>
    </location>
</feature>
<keyword evidence="4" id="KW-1185">Reference proteome</keyword>
<proteinExistence type="predicted"/>
<protein>
    <submittedName>
        <fullName evidence="3">Uncharacterized protein</fullName>
    </submittedName>
</protein>
<evidence type="ECO:0000256" key="2">
    <source>
        <dbReference type="SAM" id="SignalP"/>
    </source>
</evidence>
<reference evidence="3" key="2">
    <citation type="submission" date="2019-01" db="UniProtKB">
        <authorList>
            <consortium name="EnsemblPlants"/>
        </authorList>
    </citation>
    <scope>IDENTIFICATION</scope>
    <source>
        <strain evidence="3">cv. Heinz 1706</strain>
    </source>
</reference>
<dbReference type="SMR" id="A0A3Q7HGF2"/>
<evidence type="ECO:0000313" key="4">
    <source>
        <dbReference type="Proteomes" id="UP000004994"/>
    </source>
</evidence>
<dbReference type="PaxDb" id="4081-Solyc07g066360.1.1"/>
<dbReference type="PANTHER" id="PTHR48216:SF1">
    <property type="match status" value="1"/>
</dbReference>
<dbReference type="EnsemblPlants" id="Solyc07g066360.1.1">
    <property type="protein sequence ID" value="Solyc07g066360.1.1.1"/>
    <property type="gene ID" value="Solyc07g066360.1"/>
</dbReference>
<dbReference type="Gramene" id="Solyc07g066360.1.1">
    <property type="protein sequence ID" value="Solyc07g066360.1.1.1"/>
    <property type="gene ID" value="Solyc07g066360.1"/>
</dbReference>
<keyword evidence="2" id="KW-0732">Signal</keyword>
<sequence length="81" mass="8666">MARNTYTCIFIVAIISLALGGKSEAGRNLLQTNNPSFPTIPGMPNIPSFPKIGSMPPMPSFPKIPTSIPSIPFFTPPPPKN</sequence>